<dbReference type="Proteomes" id="UP000427281">
    <property type="component" value="Chromosome"/>
</dbReference>
<evidence type="ECO:0000313" key="3">
    <source>
        <dbReference type="EMBL" id="QGQ22063.1"/>
    </source>
</evidence>
<dbReference type="EMBL" id="CP043930">
    <property type="protein sequence ID" value="QGQ22063.1"/>
    <property type="molecule type" value="Genomic_DNA"/>
</dbReference>
<evidence type="ECO:0000313" key="4">
    <source>
        <dbReference type="Proteomes" id="UP000427281"/>
    </source>
</evidence>
<feature type="signal peptide" evidence="1">
    <location>
        <begin position="1"/>
        <end position="18"/>
    </location>
</feature>
<feature type="domain" description="Neutral/alkaline non-lysosomal ceramidase N-terminal" evidence="2">
    <location>
        <begin position="54"/>
        <end position="286"/>
    </location>
</feature>
<feature type="chain" id="PRO_5026156204" description="Neutral/alkaline non-lysosomal ceramidase N-terminal domain-containing protein" evidence="1">
    <location>
        <begin position="19"/>
        <end position="494"/>
    </location>
</feature>
<evidence type="ECO:0000256" key="1">
    <source>
        <dbReference type="SAM" id="SignalP"/>
    </source>
</evidence>
<keyword evidence="1" id="KW-0732">Signal</keyword>
<dbReference type="InterPro" id="IPR031329">
    <property type="entry name" value="NEUT/ALK_ceramidase_N"/>
</dbReference>
<dbReference type="KEGG" id="gim:F1728_04855"/>
<protein>
    <recommendedName>
        <fullName evidence="2">Neutral/alkaline non-lysosomal ceramidase N-terminal domain-containing protein</fullName>
    </recommendedName>
</protein>
<gene>
    <name evidence="3" type="ORF">F1728_04855</name>
</gene>
<sequence>MIFRALLLSLLIPVIAHAEADPQRVFRAGAAVSNITPFLGTDLIGGFSPRGSIHIHDDLFARCLVLDDGSTRLAIVIIDNVKFPTEIHLPTKQRIQQTSGLPPENILIAATHTHSAPSLRGTSYLKLNEPLDEYQQFVIHRIADGVQRAINNLEPARIGWGTGALPQHVFNRRWLLKQGQSVTSPFGEEERVATNPGGLLSQIDKPAGPVNPGVYVLSVRSQAGHPIALLANYWLHYVGGVGTGHISADYFGVFARELNRLHAVPGQDPPFVGILSNGASGDVNNNDYAHYNQPGRKRYARYEKMQEVASDLTREVMRVEKNISYRDWVPLGAAAQTMTLKRRRPSMAQVWRARDLIQNAPPIAEQDRDLSRRMVFARRALEAELWPETAEAYVQALRIGDLGLAALPFETFVEIGFEIQEQSPFKQTFVFGLANGDLGYLPTPRQHELGGYETWLTVSHAEVGASPKLVKKLTALLGRLHKETHIPNPTANGQ</sequence>
<dbReference type="Pfam" id="PF04734">
    <property type="entry name" value="Ceramidase_alk"/>
    <property type="match status" value="1"/>
</dbReference>
<dbReference type="AlphaFoldDB" id="A0A6I6A7F9"/>
<evidence type="ECO:0000259" key="2">
    <source>
        <dbReference type="Pfam" id="PF04734"/>
    </source>
</evidence>
<keyword evidence="4" id="KW-1185">Reference proteome</keyword>
<reference evidence="3 4" key="1">
    <citation type="submission" date="2019-09" db="EMBL/GenBank/DDBJ databases">
        <title>Gimesia benthica sp. nov., a novel bacterium isolated from deep-sea water of the Northwest Indian Ocean.</title>
        <authorList>
            <person name="Dai X."/>
        </authorList>
    </citation>
    <scope>NUCLEOTIDE SEQUENCE [LARGE SCALE GENOMIC DNA]</scope>
    <source>
        <strain evidence="3 4">E7</strain>
    </source>
</reference>
<name>A0A6I6A7F9_9PLAN</name>
<proteinExistence type="predicted"/>
<accession>A0A6I6A7F9</accession>
<organism evidence="3 4">
    <name type="scientific">Gimesia benthica</name>
    <dbReference type="NCBI Taxonomy" id="2608982"/>
    <lineage>
        <taxon>Bacteria</taxon>
        <taxon>Pseudomonadati</taxon>
        <taxon>Planctomycetota</taxon>
        <taxon>Planctomycetia</taxon>
        <taxon>Planctomycetales</taxon>
        <taxon>Planctomycetaceae</taxon>
        <taxon>Gimesia</taxon>
    </lineage>
</organism>